<feature type="chain" id="PRO_5043135983" evidence="2">
    <location>
        <begin position="18"/>
        <end position="2022"/>
    </location>
</feature>
<keyword evidence="1" id="KW-0812">Transmembrane</keyword>
<feature type="domain" description="C-type lectin" evidence="3">
    <location>
        <begin position="631"/>
        <end position="754"/>
    </location>
</feature>
<evidence type="ECO:0000313" key="4">
    <source>
        <dbReference type="EMBL" id="VDM30785.1"/>
    </source>
</evidence>
<dbReference type="InterPro" id="IPR016186">
    <property type="entry name" value="C-type_lectin-like/link_sf"/>
</dbReference>
<dbReference type="Proteomes" id="UP000274429">
    <property type="component" value="Unassembled WGS sequence"/>
</dbReference>
<organism evidence="6">
    <name type="scientific">Hydatigena taeniaeformis</name>
    <name type="common">Feline tapeworm</name>
    <name type="synonym">Taenia taeniaeformis</name>
    <dbReference type="NCBI Taxonomy" id="6205"/>
    <lineage>
        <taxon>Eukaryota</taxon>
        <taxon>Metazoa</taxon>
        <taxon>Spiralia</taxon>
        <taxon>Lophotrochozoa</taxon>
        <taxon>Platyhelminthes</taxon>
        <taxon>Cestoda</taxon>
        <taxon>Eucestoda</taxon>
        <taxon>Cyclophyllidea</taxon>
        <taxon>Taeniidae</taxon>
        <taxon>Hydatigera</taxon>
    </lineage>
</organism>
<dbReference type="OrthoDB" id="6158097at2759"/>
<gene>
    <name evidence="4" type="ORF">TTAC_LOCUS6558</name>
</gene>
<dbReference type="SUPFAM" id="SSF56436">
    <property type="entry name" value="C-type lectin-like"/>
    <property type="match status" value="11"/>
</dbReference>
<dbReference type="WBParaSite" id="TTAC_0000657301-mRNA-1">
    <property type="protein sequence ID" value="TTAC_0000657301-mRNA-1"/>
    <property type="gene ID" value="TTAC_0000657301"/>
</dbReference>
<evidence type="ECO:0000313" key="5">
    <source>
        <dbReference type="Proteomes" id="UP000274429"/>
    </source>
</evidence>
<dbReference type="SMART" id="SM00034">
    <property type="entry name" value="CLECT"/>
    <property type="match status" value="11"/>
</dbReference>
<dbReference type="InterPro" id="IPR050111">
    <property type="entry name" value="C-type_lectin/snaclec_domain"/>
</dbReference>
<dbReference type="CDD" id="cd00037">
    <property type="entry name" value="CLECT"/>
    <property type="match status" value="8"/>
</dbReference>
<sequence>MLIVVVFLFRFLCCAIAVESVADNCIKNGYSEWCFVFIPEPLTFADAQRKCEALNSTLATIPNRKVNEFVVSYLGTIANGTESFWIGLHWSHSMLRWVSGYPAVANVFWNDPTVDLSLNCILESTAGIWSPRLCTELHPFLCSSEVKDFVESSHFLSPMKYECPPKFHIVGRRCLRFFVNEMVTRAEAESICTGLASHLLSIRSFRENDLLIAMLADHPSTFWLGLSRKSNSYIWEDSGDMEVTFTNWMAGAPTGDISNNCTVVHTDLHFLGKWAEVSCSSVAHFVCEAEPKMVSSHIESHLHGDLFVPGRCSNGFYEYRGACYMVIDLPIGVTRTPNLLADSVTTACQNTVLIKNCSAPNIGTVLCPMVASPHDQFDAAFLRSLVDKFQHSNAAWVGLKADRNHVYSDLPTFLESTSLLNYSIVQALNNSTVCLSLRVDKTLLWNDACESHLPALCGYHLDSRSLLSWSHSLDHNPKELKCPSDEWKLFGANCYLLGGANLGKNWHSAEMACVHIGGHLVSITSSAEANFVQSILPTRQLLKPWIGLRVSRGANVDESAFMSWTDDTPVNHLLLYVDAHGEDKECFQLGGAREEMLQIEASACEEDAPFICKRLASPISLGSDNCLPGSHPKFCFSVNYTAVKFLEAVSTCQAVGKHVATILDKTQQNFVRRTLQQLPSPELEPYAKNRFWIGLLRSHGMLRWISGYPAVPYAFWTVDFVDYNGLCVYVDVGLGHILNWGTSTCEEEYPFLCSNSPPLPLLSSPLDNSPISSLSASCPPGFLYASGKCYKVEGDRRNNFTFAEAIAKCLDDGGHLATISSMHEQDIISVLLAERTFPFWIGLKATMEGREWVNGASVTYTNWKENYPKWPNPYRPLCTYVKNQGAYVGQWAETTCDEKMGFICETKPIDVHLHQPTTSHLFSQDDCAPGFLHYQGACYMILNASFPVLSGRSASQLYDNVSAACAATSPVALDCGKARGLAGCPVVMTPHSHTEAAFMRLLMGREGGGYVTEVWTGLKILSNNTLDIAQTEDQMALGSVDIDFAHLDNGAGPGYTCFSLHRDNTFLNSRHCYIPAPAICGYYLDTHPLHPQLAIVDDFACPAGTERVGMSCFYRVTTAKKLDWHRAEEYCVTAGSEVMGTSADKKVAGHLPSIHDASTHRYIRQLGGHGTMWLGLVSTTIPDNNADDSLFSTKLRWSDDSPVDYLAFPSAKESSQWMSFVKSRETCIALNVKSGLWIEIACFEPLTFVCQFPITAFPKIHSLSGNKYLPVVTQCPSNFTIETESACYAVVETRLSAREALAFCHTLHPYSSLASLHSEKEECDLVEQMANQHPEEAYWFGLSQSDLQYVWADSSVVDYVPKTNMTAESSHFWHFQDCFTFIPIRNGSNALLTPTWYETDCSAERPFICQIYRGIHGPPSMEPAHPARSDLPPLQCPRGYRQYEDRCFRFFPLLRSFDDAELICRRTVEETGFVGSLARISNSREQDFVAGLFAAEAPRQPSMAWIGLRQSEKRWTDGTKVTFSRESLDFPVPVPRDEENTCTFLLYSSNVHFYGLWSRSACSITDQVYFICQAVPISLTAVTVANRSEIDDTDSTALTCGDGYTLGFFNRTALALGESLSTPHCLQLVSAMPMTWQDARSLCKEQSASLPSIDTLADLSFLRVWLQTPQSLGGAGLSSNASVWLDLRVPACPKCYSNWRWHANESDESPVRLTDWFNAPPDPSGCYLFHVASAASNSATAPHLRSIRPAVSCTNISLPVVCQKNLPSFSNRIRSPVDHCVQNPTPELSSVIAFHTNHSVAKSGRACIRWDLVQHDFNRSDAVLPRNWRIFTAMIAYSEHASPFWEEHCAHLAVQDTTGKTVYRYACYTSTDPDSGLEDCDLEDCVTSLIPLGWIIFIALFCLVLGVVITLCFVRAQNRQRFFIPRGRRFPPIKMTASSSVFGSAAAAQKHRLQQHEVLYNNGNGDFAASSLRIFDAAAPSSPLHSLVPSLTFKHHIHRPLHDQDSLLLNEPDNADEFMGPV</sequence>
<accession>A0A158RE38</accession>
<feature type="domain" description="C-type lectin" evidence="3">
    <location>
        <begin position="30"/>
        <end position="143"/>
    </location>
</feature>
<proteinExistence type="predicted"/>
<keyword evidence="2" id="KW-0732">Signal</keyword>
<feature type="domain" description="C-type lectin" evidence="3">
    <location>
        <begin position="1621"/>
        <end position="1726"/>
    </location>
</feature>
<reference evidence="4 5" key="2">
    <citation type="submission" date="2018-11" db="EMBL/GenBank/DDBJ databases">
        <authorList>
            <consortium name="Pathogen Informatics"/>
        </authorList>
    </citation>
    <scope>NUCLEOTIDE SEQUENCE [LARGE SCALE GENOMIC DNA]</scope>
</reference>
<dbReference type="InterPro" id="IPR001304">
    <property type="entry name" value="C-type_lectin-like"/>
</dbReference>
<dbReference type="STRING" id="6205.A0A158RE38"/>
<feature type="domain" description="C-type lectin" evidence="3">
    <location>
        <begin position="785"/>
        <end position="905"/>
    </location>
</feature>
<keyword evidence="5" id="KW-1185">Reference proteome</keyword>
<keyword evidence="1" id="KW-0472">Membrane</keyword>
<dbReference type="Pfam" id="PF00059">
    <property type="entry name" value="Lectin_C"/>
    <property type="match status" value="9"/>
</dbReference>
<feature type="domain" description="C-type lectin" evidence="3">
    <location>
        <begin position="1283"/>
        <end position="1410"/>
    </location>
</feature>
<evidence type="ECO:0000313" key="6">
    <source>
        <dbReference type="WBParaSite" id="TTAC_0000657301-mRNA-1"/>
    </source>
</evidence>
<dbReference type="EMBL" id="UYWX01020308">
    <property type="protein sequence ID" value="VDM30785.1"/>
    <property type="molecule type" value="Genomic_DNA"/>
</dbReference>
<feature type="domain" description="C-type lectin" evidence="3">
    <location>
        <begin position="490"/>
        <end position="613"/>
    </location>
</feature>
<dbReference type="Gene3D" id="3.10.100.10">
    <property type="entry name" value="Mannose-Binding Protein A, subunit A"/>
    <property type="match status" value="10"/>
</dbReference>
<feature type="domain" description="C-type lectin" evidence="3">
    <location>
        <begin position="170"/>
        <end position="288"/>
    </location>
</feature>
<feature type="domain" description="C-type lectin" evidence="3">
    <location>
        <begin position="1443"/>
        <end position="1563"/>
    </location>
</feature>
<dbReference type="InterPro" id="IPR016187">
    <property type="entry name" value="CTDL_fold"/>
</dbReference>
<reference evidence="6" key="1">
    <citation type="submission" date="2016-04" db="UniProtKB">
        <authorList>
            <consortium name="WormBaseParasite"/>
        </authorList>
    </citation>
    <scope>IDENTIFICATION</scope>
</reference>
<feature type="signal peptide" evidence="2">
    <location>
        <begin position="1"/>
        <end position="17"/>
    </location>
</feature>
<keyword evidence="1" id="KW-1133">Transmembrane helix</keyword>
<evidence type="ECO:0000259" key="3">
    <source>
        <dbReference type="PROSITE" id="PS50041"/>
    </source>
</evidence>
<dbReference type="PROSITE" id="PS50041">
    <property type="entry name" value="C_TYPE_LECTIN_2"/>
    <property type="match status" value="9"/>
</dbReference>
<feature type="domain" description="C-type lectin" evidence="3">
    <location>
        <begin position="1108"/>
        <end position="1251"/>
    </location>
</feature>
<dbReference type="PANTHER" id="PTHR22803">
    <property type="entry name" value="MANNOSE, PHOSPHOLIPASE, LECTIN RECEPTOR RELATED"/>
    <property type="match status" value="1"/>
</dbReference>
<evidence type="ECO:0000256" key="2">
    <source>
        <dbReference type="SAM" id="SignalP"/>
    </source>
</evidence>
<feature type="transmembrane region" description="Helical" evidence="1">
    <location>
        <begin position="1892"/>
        <end position="1914"/>
    </location>
</feature>
<evidence type="ECO:0000256" key="1">
    <source>
        <dbReference type="SAM" id="Phobius"/>
    </source>
</evidence>
<protein>
    <submittedName>
        <fullName evidence="6">C-type lectin domain-containing protein</fullName>
    </submittedName>
</protein>
<name>A0A158RE38_HYDTA</name>